<keyword evidence="3" id="KW-1185">Reference proteome</keyword>
<organism evidence="2 3">
    <name type="scientific">Paraburkholderia humisilvae</name>
    <dbReference type="NCBI Taxonomy" id="627669"/>
    <lineage>
        <taxon>Bacteria</taxon>
        <taxon>Pseudomonadati</taxon>
        <taxon>Pseudomonadota</taxon>
        <taxon>Betaproteobacteria</taxon>
        <taxon>Burkholderiales</taxon>
        <taxon>Burkholderiaceae</taxon>
        <taxon>Paraburkholderia</taxon>
    </lineage>
</organism>
<keyword evidence="1" id="KW-0472">Membrane</keyword>
<dbReference type="EMBL" id="CADIKH010000016">
    <property type="protein sequence ID" value="CAB3760030.1"/>
    <property type="molecule type" value="Genomic_DNA"/>
</dbReference>
<evidence type="ECO:0000313" key="3">
    <source>
        <dbReference type="Proteomes" id="UP000494363"/>
    </source>
</evidence>
<evidence type="ECO:0000256" key="1">
    <source>
        <dbReference type="SAM" id="Phobius"/>
    </source>
</evidence>
<keyword evidence="1" id="KW-1133">Transmembrane helix</keyword>
<accession>A0A6J5E0Q8</accession>
<evidence type="ECO:0000313" key="2">
    <source>
        <dbReference type="EMBL" id="CAB3760030.1"/>
    </source>
</evidence>
<keyword evidence="1" id="KW-0812">Transmembrane</keyword>
<dbReference type="Proteomes" id="UP000494363">
    <property type="component" value="Unassembled WGS sequence"/>
</dbReference>
<gene>
    <name evidence="2" type="ORF">LMG29542_03733</name>
</gene>
<protein>
    <submittedName>
        <fullName evidence="2">Uncharacterized protein</fullName>
    </submittedName>
</protein>
<sequence length="48" mass="5444">MNRLGAGTRHLRLRSACPFRGAAWKEWMVTYQVLVWLGAALLSISGWI</sequence>
<feature type="transmembrane region" description="Helical" evidence="1">
    <location>
        <begin position="29"/>
        <end position="47"/>
    </location>
</feature>
<dbReference type="AlphaFoldDB" id="A0A6J5E0Q8"/>
<name>A0A6J5E0Q8_9BURK</name>
<proteinExistence type="predicted"/>
<reference evidence="2 3" key="1">
    <citation type="submission" date="2020-04" db="EMBL/GenBank/DDBJ databases">
        <authorList>
            <person name="De Canck E."/>
        </authorList>
    </citation>
    <scope>NUCLEOTIDE SEQUENCE [LARGE SCALE GENOMIC DNA]</scope>
    <source>
        <strain evidence="2 3">LMG 29542</strain>
    </source>
</reference>